<reference evidence="1" key="2">
    <citation type="journal article" date="2023" name="Infect Dis Poverty">
        <title>Chromosome-scale genome of the human blood fluke Schistosoma mekongi and its implications for public health.</title>
        <authorList>
            <person name="Zhou M."/>
            <person name="Xu L."/>
            <person name="Xu D."/>
            <person name="Chen W."/>
            <person name="Khan J."/>
            <person name="Hu Y."/>
            <person name="Huang H."/>
            <person name="Wei H."/>
            <person name="Zhang Y."/>
            <person name="Chusongsang P."/>
            <person name="Tanasarnprasert K."/>
            <person name="Hu X."/>
            <person name="Limpanont Y."/>
            <person name="Lv Z."/>
        </authorList>
    </citation>
    <scope>NUCLEOTIDE SEQUENCE</scope>
    <source>
        <strain evidence="1">LV_2022a</strain>
    </source>
</reference>
<reference evidence="1" key="1">
    <citation type="submission" date="2022-04" db="EMBL/GenBank/DDBJ databases">
        <authorList>
            <person name="Xu L."/>
            <person name="Lv Z."/>
        </authorList>
    </citation>
    <scope>NUCLEOTIDE SEQUENCE</scope>
    <source>
        <strain evidence="1">LV_2022a</strain>
    </source>
</reference>
<protein>
    <recommendedName>
        <fullName evidence="3">Reverse transcriptase domain-containing protein</fullName>
    </recommendedName>
</protein>
<keyword evidence="2" id="KW-1185">Reference proteome</keyword>
<proteinExistence type="predicted"/>
<evidence type="ECO:0008006" key="3">
    <source>
        <dbReference type="Google" id="ProtNLM"/>
    </source>
</evidence>
<dbReference type="EMBL" id="JALJAT010000003">
    <property type="protein sequence ID" value="KAK4471035.1"/>
    <property type="molecule type" value="Genomic_DNA"/>
</dbReference>
<sequence>MTSHPFEASSSPNFALVKTAQMFSNRSDRHGQNAVQDSLYVDDCLISVSSVEQAKSFVKQINELMSREGFKLKKWASNSELVTAVFPKFGGGLTTVDMPSGHGVTQIRLGLEWDTKLNVFRFCFDRIEKPLTRRGIMSVVSSSSDPLGLISPTCLPTMQLLQKLHKTRSIRQLLLPISNDLVLQEETSITCTVGVEKILNNRPLVPVTTDVNDRLCLTPNNLLLLRDCDSIAIESGVQDKCSRCWRQINCLANVSWRRCREEYLPTLRCRQEWLMQHRNFRENVVIVFTDRMARGF</sequence>
<evidence type="ECO:0000313" key="2">
    <source>
        <dbReference type="Proteomes" id="UP001292079"/>
    </source>
</evidence>
<organism evidence="1 2">
    <name type="scientific">Schistosoma mekongi</name>
    <name type="common">Parasitic worm</name>
    <dbReference type="NCBI Taxonomy" id="38744"/>
    <lineage>
        <taxon>Eukaryota</taxon>
        <taxon>Metazoa</taxon>
        <taxon>Spiralia</taxon>
        <taxon>Lophotrochozoa</taxon>
        <taxon>Platyhelminthes</taxon>
        <taxon>Trematoda</taxon>
        <taxon>Digenea</taxon>
        <taxon>Strigeidida</taxon>
        <taxon>Schistosomatoidea</taxon>
        <taxon>Schistosomatidae</taxon>
        <taxon>Schistosoma</taxon>
    </lineage>
</organism>
<accession>A0AAE1ZBC5</accession>
<dbReference type="Proteomes" id="UP001292079">
    <property type="component" value="Unassembled WGS sequence"/>
</dbReference>
<comment type="caution">
    <text evidence="1">The sequence shown here is derived from an EMBL/GenBank/DDBJ whole genome shotgun (WGS) entry which is preliminary data.</text>
</comment>
<gene>
    <name evidence="1" type="ORF">MN116_000544</name>
</gene>
<evidence type="ECO:0000313" key="1">
    <source>
        <dbReference type="EMBL" id="KAK4471035.1"/>
    </source>
</evidence>
<dbReference type="AlphaFoldDB" id="A0AAE1ZBC5"/>
<name>A0AAE1ZBC5_SCHME</name>
<dbReference type="PANTHER" id="PTHR47331">
    <property type="entry name" value="PHD-TYPE DOMAIN-CONTAINING PROTEIN"/>
    <property type="match status" value="1"/>
</dbReference>